<protein>
    <submittedName>
        <fullName evidence="2">Carboxylic ester hydrolase</fullName>
    </submittedName>
</protein>
<accession>A0AC35THN7</accession>
<name>A0AC35THN7_9BILA</name>
<evidence type="ECO:0000313" key="1">
    <source>
        <dbReference type="Proteomes" id="UP000095286"/>
    </source>
</evidence>
<dbReference type="WBParaSite" id="RSKR_0000063700.1">
    <property type="protein sequence ID" value="RSKR_0000063700.1"/>
    <property type="gene ID" value="RSKR_0000063700"/>
</dbReference>
<dbReference type="Proteomes" id="UP000095286">
    <property type="component" value="Unplaced"/>
</dbReference>
<proteinExistence type="predicted"/>
<organism evidence="1 2">
    <name type="scientific">Rhabditophanes sp. KR3021</name>
    <dbReference type="NCBI Taxonomy" id="114890"/>
    <lineage>
        <taxon>Eukaryota</taxon>
        <taxon>Metazoa</taxon>
        <taxon>Ecdysozoa</taxon>
        <taxon>Nematoda</taxon>
        <taxon>Chromadorea</taxon>
        <taxon>Rhabditida</taxon>
        <taxon>Tylenchina</taxon>
        <taxon>Panagrolaimomorpha</taxon>
        <taxon>Strongyloidoidea</taxon>
        <taxon>Alloionematidae</taxon>
        <taxon>Rhabditophanes</taxon>
    </lineage>
</organism>
<sequence length="719" mass="81971">MIGIFHLFIKLSIAVTLFNKWSDAQQISQFILTRKLSTGLIEGRRSITSYHNRTGLVFEGIPYGKNTSEKYRFTKPSPVDPWNGTLETKSFGLSCIYNSSLKHTPDNAVLGENCLNINVYTSTYCLLNGNCPVLFFIHGGGNLVYGPSMFEEETIIDNFANNQTNIILVTPHFRLGALGFLNLNHQLNLSMTQNAALFDLTLALEWVGREIKEFGGNPDKVTVGGHSSGAVLANLLSISPKTRGLMSQVLQQSGTRPLTTTQNTNEHASRIISNIVGCSSIFTDWDNIKEVEKVIKCLRAAPIQNIVDSVRAAENQNVSLHGGGTQDYGFNSFFEKDLELLADERMNIPLMIGTTEQESSESRSCVRRYSNGSTLVDLDHLKFYCEYSLSDAIFNNQSLAVDICMEEYKNDPERAMHVLDDIQLFYLTVVDANTTTLNGGSAYLYNFEYKYVDDPSGLMSKKIDQRYRPLHADDCVLFLGNHGRMYNEQEYEIRKVYIEPFVNFIKKGNPSSMNYSFDAFNPKLNNYFAFDFDKDLKMPGMRSDFHKAAIDYVTKKLLPNVGQFSLNKDEWLHEYYRLQDKLYYNTNNTFHDNIIEAGRNSLIKCCSRVSLLKTSPIVTHCSARRTGSFICIWYIAEKYRTSIANVDVMKSIEEVRKQRSLSVQTRIQFIFLKIAIIQYWFDEKIVAETLKSTQFIPNISRKMEIMTNKLLEKKKKHVE</sequence>
<reference evidence="2" key="1">
    <citation type="submission" date="2016-11" db="UniProtKB">
        <authorList>
            <consortium name="WormBaseParasite"/>
        </authorList>
    </citation>
    <scope>IDENTIFICATION</scope>
    <source>
        <strain evidence="2">KR3021</strain>
    </source>
</reference>
<evidence type="ECO:0000313" key="2">
    <source>
        <dbReference type="WBParaSite" id="RSKR_0000063700.1"/>
    </source>
</evidence>